<gene>
    <name evidence="2" type="ORF">Y1Q_0013499</name>
</gene>
<name>A0A151P2Y3_ALLMI</name>
<dbReference type="Proteomes" id="UP000050525">
    <property type="component" value="Unassembled WGS sequence"/>
</dbReference>
<keyword evidence="3" id="KW-1185">Reference proteome</keyword>
<organism evidence="2 3">
    <name type="scientific">Alligator mississippiensis</name>
    <name type="common">American alligator</name>
    <dbReference type="NCBI Taxonomy" id="8496"/>
    <lineage>
        <taxon>Eukaryota</taxon>
        <taxon>Metazoa</taxon>
        <taxon>Chordata</taxon>
        <taxon>Craniata</taxon>
        <taxon>Vertebrata</taxon>
        <taxon>Euteleostomi</taxon>
        <taxon>Archelosauria</taxon>
        <taxon>Archosauria</taxon>
        <taxon>Crocodylia</taxon>
        <taxon>Alligatoridae</taxon>
        <taxon>Alligatorinae</taxon>
        <taxon>Alligator</taxon>
    </lineage>
</organism>
<dbReference type="EMBL" id="AKHW03001146">
    <property type="protein sequence ID" value="KYO43434.1"/>
    <property type="molecule type" value="Genomic_DNA"/>
</dbReference>
<feature type="region of interest" description="Disordered" evidence="1">
    <location>
        <begin position="1"/>
        <end position="68"/>
    </location>
</feature>
<feature type="compositionally biased region" description="Basic and acidic residues" evidence="1">
    <location>
        <begin position="17"/>
        <end position="44"/>
    </location>
</feature>
<reference evidence="2 3" key="1">
    <citation type="journal article" date="2012" name="Genome Biol.">
        <title>Sequencing three crocodilian genomes to illuminate the evolution of archosaurs and amniotes.</title>
        <authorList>
            <person name="St John J.A."/>
            <person name="Braun E.L."/>
            <person name="Isberg S.R."/>
            <person name="Miles L.G."/>
            <person name="Chong A.Y."/>
            <person name="Gongora J."/>
            <person name="Dalzell P."/>
            <person name="Moran C."/>
            <person name="Bed'hom B."/>
            <person name="Abzhanov A."/>
            <person name="Burgess S.C."/>
            <person name="Cooksey A.M."/>
            <person name="Castoe T.A."/>
            <person name="Crawford N.G."/>
            <person name="Densmore L.D."/>
            <person name="Drew J.C."/>
            <person name="Edwards S.V."/>
            <person name="Faircloth B.C."/>
            <person name="Fujita M.K."/>
            <person name="Greenwold M.J."/>
            <person name="Hoffmann F.G."/>
            <person name="Howard J.M."/>
            <person name="Iguchi T."/>
            <person name="Janes D.E."/>
            <person name="Khan S.Y."/>
            <person name="Kohno S."/>
            <person name="de Koning A.J."/>
            <person name="Lance S.L."/>
            <person name="McCarthy F.M."/>
            <person name="McCormack J.E."/>
            <person name="Merchant M.E."/>
            <person name="Peterson D.G."/>
            <person name="Pollock D.D."/>
            <person name="Pourmand N."/>
            <person name="Raney B.J."/>
            <person name="Roessler K.A."/>
            <person name="Sanford J.R."/>
            <person name="Sawyer R.H."/>
            <person name="Schmidt C.J."/>
            <person name="Triplett E.W."/>
            <person name="Tuberville T.D."/>
            <person name="Venegas-Anaya M."/>
            <person name="Howard J.T."/>
            <person name="Jarvis E.D."/>
            <person name="Guillette L.J.Jr."/>
            <person name="Glenn T.C."/>
            <person name="Green R.E."/>
            <person name="Ray D.A."/>
        </authorList>
    </citation>
    <scope>NUCLEOTIDE SEQUENCE [LARGE SCALE GENOMIC DNA]</scope>
    <source>
        <strain evidence="2">KSC_2009_1</strain>
    </source>
</reference>
<evidence type="ECO:0000313" key="3">
    <source>
        <dbReference type="Proteomes" id="UP000050525"/>
    </source>
</evidence>
<proteinExistence type="predicted"/>
<dbReference type="AlphaFoldDB" id="A0A151P2Y3"/>
<evidence type="ECO:0000313" key="2">
    <source>
        <dbReference type="EMBL" id="KYO43434.1"/>
    </source>
</evidence>
<accession>A0A151P2Y3</accession>
<protein>
    <submittedName>
        <fullName evidence="2">Uncharacterized protein</fullName>
    </submittedName>
</protein>
<evidence type="ECO:0000256" key="1">
    <source>
        <dbReference type="SAM" id="MobiDB-lite"/>
    </source>
</evidence>
<sequence length="115" mass="13098">MPPPLEQQVKKCLTGPYRERQVEMERKREVQTEENNGKENERDWSFASMSKPSKLAPGRQDEPGSKPTTAVIIFMKQAIKTGSLINKLPIRTSFLAHVKFKVMNGNSKSQHLECV</sequence>
<comment type="caution">
    <text evidence="2">The sequence shown here is derived from an EMBL/GenBank/DDBJ whole genome shotgun (WGS) entry which is preliminary data.</text>
</comment>